<dbReference type="GO" id="GO:0004527">
    <property type="term" value="F:exonuclease activity"/>
    <property type="evidence" value="ECO:0007669"/>
    <property type="project" value="UniProtKB-KW"/>
</dbReference>
<organism evidence="6 7">
    <name type="scientific">Pyricularia oryzae</name>
    <name type="common">Rice blast fungus</name>
    <name type="synonym">Magnaporthe oryzae</name>
    <dbReference type="NCBI Taxonomy" id="318829"/>
    <lineage>
        <taxon>Eukaryota</taxon>
        <taxon>Fungi</taxon>
        <taxon>Dikarya</taxon>
        <taxon>Ascomycota</taxon>
        <taxon>Pezizomycotina</taxon>
        <taxon>Sordariomycetes</taxon>
        <taxon>Sordariomycetidae</taxon>
        <taxon>Magnaporthales</taxon>
        <taxon>Pyriculariaceae</taxon>
        <taxon>Pyricularia</taxon>
    </lineage>
</organism>
<dbReference type="InterPro" id="IPR013520">
    <property type="entry name" value="Ribonucl_H"/>
</dbReference>
<dbReference type="GO" id="GO:0006364">
    <property type="term" value="P:rRNA processing"/>
    <property type="evidence" value="ECO:0007669"/>
    <property type="project" value="TreeGrafter"/>
</dbReference>
<keyword evidence="1" id="KW-0540">Nuclease</keyword>
<dbReference type="Pfam" id="PF00929">
    <property type="entry name" value="RNase_T"/>
    <property type="match status" value="1"/>
</dbReference>
<gene>
    <name evidence="6" type="ORF">PoMZ_13679</name>
</gene>
<evidence type="ECO:0000256" key="3">
    <source>
        <dbReference type="ARBA" id="ARBA00022839"/>
    </source>
</evidence>
<feature type="domain" description="Exonuclease" evidence="5">
    <location>
        <begin position="149"/>
        <end position="375"/>
    </location>
</feature>
<evidence type="ECO:0000259" key="5">
    <source>
        <dbReference type="SMART" id="SM00479"/>
    </source>
</evidence>
<dbReference type="GO" id="GO:0000027">
    <property type="term" value="P:ribosomal large subunit assembly"/>
    <property type="evidence" value="ECO:0007669"/>
    <property type="project" value="TreeGrafter"/>
</dbReference>
<protein>
    <recommendedName>
        <fullName evidence="5">Exonuclease domain-containing protein</fullName>
    </recommendedName>
</protein>
<dbReference type="PANTHER" id="PTHR12801:SF114">
    <property type="entry name" value="EXONUCLEASE, PUTATIVE (AFU_ORTHOLOGUE AFUA_7G00870)-RELATED"/>
    <property type="match status" value="1"/>
</dbReference>
<dbReference type="CDD" id="cd06137">
    <property type="entry name" value="DEDDh_RNase"/>
    <property type="match status" value="1"/>
</dbReference>
<keyword evidence="2" id="KW-0378">Hydrolase</keyword>
<dbReference type="EMBL" id="CP034210">
    <property type="protein sequence ID" value="QBZ66695.1"/>
    <property type="molecule type" value="Genomic_DNA"/>
</dbReference>
<feature type="region of interest" description="Disordered" evidence="4">
    <location>
        <begin position="387"/>
        <end position="416"/>
    </location>
</feature>
<dbReference type="Proteomes" id="UP000294847">
    <property type="component" value="Chromosome 7"/>
</dbReference>
<evidence type="ECO:0000256" key="4">
    <source>
        <dbReference type="SAM" id="MobiDB-lite"/>
    </source>
</evidence>
<evidence type="ECO:0000256" key="2">
    <source>
        <dbReference type="ARBA" id="ARBA00022801"/>
    </source>
</evidence>
<dbReference type="InterPro" id="IPR047021">
    <property type="entry name" value="REXO1/3/4-like"/>
</dbReference>
<name>A0A4P7NVN8_PYROR</name>
<dbReference type="Gene3D" id="3.30.420.10">
    <property type="entry name" value="Ribonuclease H-like superfamily/Ribonuclease H"/>
    <property type="match status" value="1"/>
</dbReference>
<dbReference type="InterPro" id="IPR012337">
    <property type="entry name" value="RNaseH-like_sf"/>
</dbReference>
<sequence length="416" mass="46684">MDTWNLHSLRLAVAGSSQNSSDAAGKPLPSGEPDFQCSEDLPALFKTPQQLKSFKIEFVPLQSGPYSDINVPFQKALQHGSNTYSTLSTADQDIIFDALKQKCHSSSQLRRHRFVLLGDNYQGIRLPAGIMLQDFLPSRPRSDSAPKRRAVAIDCEMVGIEAPIATEKHYQNQARPGFEGKNHFNGSPPSLNQPIRQKNNRTPNGGLGKLAPRRTETSEIAYICAVDLLTGEVLINKFVQPPGKVTNWRTKYSGITSRALREAKSRRNCLASWRAARAELWKYVDADTVLIGHGLEHDLHALRVVHTRIVDTSLQTAEAVFGGVESFRRVWGLKDLMKQLVEIDIQNHGRQGHDCVEDTLATRELALWCVQNPRRLEAWGSERRDNMEKQGIERDRARTEGQRERGKIAAEIAHRS</sequence>
<dbReference type="SUPFAM" id="SSF53098">
    <property type="entry name" value="Ribonuclease H-like"/>
    <property type="match status" value="1"/>
</dbReference>
<dbReference type="GO" id="GO:0003676">
    <property type="term" value="F:nucleic acid binding"/>
    <property type="evidence" value="ECO:0007669"/>
    <property type="project" value="InterPro"/>
</dbReference>
<evidence type="ECO:0000313" key="6">
    <source>
        <dbReference type="EMBL" id="QBZ66695.1"/>
    </source>
</evidence>
<dbReference type="PANTHER" id="PTHR12801">
    <property type="entry name" value="RNA EXONUCLEASE REXO1 / RECO3 FAMILY MEMBER-RELATED"/>
    <property type="match status" value="1"/>
</dbReference>
<evidence type="ECO:0000256" key="1">
    <source>
        <dbReference type="ARBA" id="ARBA00022722"/>
    </source>
</evidence>
<proteinExistence type="predicted"/>
<feature type="region of interest" description="Disordered" evidence="4">
    <location>
        <begin position="175"/>
        <end position="211"/>
    </location>
</feature>
<feature type="compositionally biased region" description="Polar residues" evidence="4">
    <location>
        <begin position="184"/>
        <end position="203"/>
    </location>
</feature>
<keyword evidence="3" id="KW-0269">Exonuclease</keyword>
<dbReference type="InterPro" id="IPR036397">
    <property type="entry name" value="RNaseH_sf"/>
</dbReference>
<dbReference type="GO" id="GO:0005634">
    <property type="term" value="C:nucleus"/>
    <property type="evidence" value="ECO:0007669"/>
    <property type="project" value="TreeGrafter"/>
</dbReference>
<dbReference type="SMART" id="SM00479">
    <property type="entry name" value="EXOIII"/>
    <property type="match status" value="1"/>
</dbReference>
<reference evidence="6 7" key="1">
    <citation type="journal article" date="2019" name="Mol. Biol. Evol.">
        <title>Blast fungal genomes show frequent chromosomal changes, gene gains and losses, and effector gene turnover.</title>
        <authorList>
            <person name="Gomez Luciano L.B."/>
            <person name="Jason Tsai I."/>
            <person name="Chuma I."/>
            <person name="Tosa Y."/>
            <person name="Chen Y.H."/>
            <person name="Li J.Y."/>
            <person name="Li M.Y."/>
            <person name="Jade Lu M.Y."/>
            <person name="Nakayashiki H."/>
            <person name="Li W.H."/>
        </authorList>
    </citation>
    <scope>NUCLEOTIDE SEQUENCE [LARGE SCALE GENOMIC DNA]</scope>
    <source>
        <strain evidence="6">MZ5-1-6</strain>
    </source>
</reference>
<accession>A0A4P7NVN8</accession>
<dbReference type="AlphaFoldDB" id="A0A4P7NVN8"/>
<evidence type="ECO:0000313" key="7">
    <source>
        <dbReference type="Proteomes" id="UP000294847"/>
    </source>
</evidence>